<evidence type="ECO:0000256" key="3">
    <source>
        <dbReference type="ARBA" id="ARBA00022723"/>
    </source>
</evidence>
<dbReference type="Pfam" id="PF07973">
    <property type="entry name" value="tRNA_SAD"/>
    <property type="match status" value="1"/>
</dbReference>
<comment type="subcellular location">
    <subcellularLocation>
        <location evidence="2">Cytoplasm</location>
    </subcellularLocation>
</comment>
<evidence type="ECO:0000313" key="9">
    <source>
        <dbReference type="Proteomes" id="UP000484547"/>
    </source>
</evidence>
<dbReference type="AlphaFoldDB" id="A0A7X2XFN7"/>
<dbReference type="PROSITE" id="PS50860">
    <property type="entry name" value="AA_TRNA_LIGASE_II_ALA"/>
    <property type="match status" value="1"/>
</dbReference>
<dbReference type="GO" id="GO:0005737">
    <property type="term" value="C:cytoplasm"/>
    <property type="evidence" value="ECO:0007669"/>
    <property type="project" value="UniProtKB-SubCell"/>
</dbReference>
<evidence type="ECO:0000313" key="7">
    <source>
        <dbReference type="EMBL" id="MTU03749.1"/>
    </source>
</evidence>
<dbReference type="InterPro" id="IPR051335">
    <property type="entry name" value="Alanyl-tRNA_Editing_Enzymes"/>
</dbReference>
<dbReference type="GO" id="GO:0005524">
    <property type="term" value="F:ATP binding"/>
    <property type="evidence" value="ECO:0007669"/>
    <property type="project" value="InterPro"/>
</dbReference>
<dbReference type="Proteomes" id="UP000484547">
    <property type="component" value="Unassembled WGS sequence"/>
</dbReference>
<keyword evidence="8" id="KW-1185">Reference proteome</keyword>
<dbReference type="OrthoDB" id="9812949at2"/>
<dbReference type="Gene3D" id="2.40.30.130">
    <property type="match status" value="1"/>
</dbReference>
<gene>
    <name evidence="6" type="ORF">GMD11_05310</name>
    <name evidence="7" type="ORF">GMD18_04955</name>
</gene>
<keyword evidence="4" id="KW-0862">Zinc</keyword>
<evidence type="ECO:0000259" key="5">
    <source>
        <dbReference type="PROSITE" id="PS50860"/>
    </source>
</evidence>
<comment type="caution">
    <text evidence="6">The sequence shown here is derived from an EMBL/GenBank/DDBJ whole genome shotgun (WGS) entry which is preliminary data.</text>
</comment>
<evidence type="ECO:0000256" key="4">
    <source>
        <dbReference type="ARBA" id="ARBA00022833"/>
    </source>
</evidence>
<dbReference type="InterPro" id="IPR018165">
    <property type="entry name" value="Ala-tRNA-synth_IIc_core"/>
</dbReference>
<dbReference type="Gene3D" id="3.30.980.10">
    <property type="entry name" value="Threonyl-trna Synthetase, Chain A, domain 2"/>
    <property type="match status" value="1"/>
</dbReference>
<name>A0A7X2XFN7_9FIRM</name>
<evidence type="ECO:0000313" key="8">
    <source>
        <dbReference type="Proteomes" id="UP000443070"/>
    </source>
</evidence>
<dbReference type="InterPro" id="IPR009000">
    <property type="entry name" value="Transl_B-barrel_sf"/>
</dbReference>
<dbReference type="EMBL" id="WNBW01000002">
    <property type="protein sequence ID" value="MTU03749.1"/>
    <property type="molecule type" value="Genomic_DNA"/>
</dbReference>
<dbReference type="Gene3D" id="3.10.310.40">
    <property type="match status" value="1"/>
</dbReference>
<dbReference type="GO" id="GO:0006419">
    <property type="term" value="P:alanyl-tRNA aminoacylation"/>
    <property type="evidence" value="ECO:0007669"/>
    <property type="project" value="InterPro"/>
</dbReference>
<dbReference type="GO" id="GO:0002161">
    <property type="term" value="F:aminoacyl-tRNA deacylase activity"/>
    <property type="evidence" value="ECO:0007669"/>
    <property type="project" value="UniProtKB-ARBA"/>
</dbReference>
<accession>A0A7X2XFN7</accession>
<evidence type="ECO:0000256" key="1">
    <source>
        <dbReference type="ARBA" id="ARBA00001947"/>
    </source>
</evidence>
<dbReference type="PANTHER" id="PTHR43462:SF1">
    <property type="entry name" value="ALANYL-TRNA EDITING PROTEIN AARSD1"/>
    <property type="match status" value="1"/>
</dbReference>
<dbReference type="InterPro" id="IPR018163">
    <property type="entry name" value="Thr/Ala-tRNA-synth_IIc_edit"/>
</dbReference>
<dbReference type="SMART" id="SM00863">
    <property type="entry name" value="tRNA_SAD"/>
    <property type="match status" value="1"/>
</dbReference>
<dbReference type="RefSeq" id="WP_155163826.1">
    <property type="nucleotide sequence ID" value="NZ_DBFWIS010000062.1"/>
</dbReference>
<dbReference type="GO" id="GO:0046872">
    <property type="term" value="F:metal ion binding"/>
    <property type="evidence" value="ECO:0007669"/>
    <property type="project" value="UniProtKB-KW"/>
</dbReference>
<evidence type="ECO:0000313" key="6">
    <source>
        <dbReference type="EMBL" id="MTT75687.1"/>
    </source>
</evidence>
<proteinExistence type="predicted"/>
<protein>
    <submittedName>
        <fullName evidence="6">Alanyl-tRNA editing protein</fullName>
    </submittedName>
</protein>
<organism evidence="6 9">
    <name type="scientific">Phascolarctobacterium faecium</name>
    <dbReference type="NCBI Taxonomy" id="33025"/>
    <lineage>
        <taxon>Bacteria</taxon>
        <taxon>Bacillati</taxon>
        <taxon>Bacillota</taxon>
        <taxon>Negativicutes</taxon>
        <taxon>Acidaminococcales</taxon>
        <taxon>Acidaminococcaceae</taxon>
        <taxon>Phascolarctobacterium</taxon>
    </lineage>
</organism>
<dbReference type="Proteomes" id="UP000443070">
    <property type="component" value="Unassembled WGS sequence"/>
</dbReference>
<comment type="cofactor">
    <cofactor evidence="1">
        <name>Zn(2+)</name>
        <dbReference type="ChEBI" id="CHEBI:29105"/>
    </cofactor>
</comment>
<evidence type="ECO:0000256" key="2">
    <source>
        <dbReference type="ARBA" id="ARBA00004496"/>
    </source>
</evidence>
<feature type="domain" description="Alanyl-transfer RNA synthetases family profile" evidence="5">
    <location>
        <begin position="1"/>
        <end position="236"/>
    </location>
</feature>
<reference evidence="8 9" key="1">
    <citation type="journal article" date="2019" name="Nat. Med.">
        <title>A library of human gut bacterial isolates paired with longitudinal multiomics data enables mechanistic microbiome research.</title>
        <authorList>
            <person name="Poyet M."/>
            <person name="Groussin M."/>
            <person name="Gibbons S.M."/>
            <person name="Avila-Pacheco J."/>
            <person name="Jiang X."/>
            <person name="Kearney S.M."/>
            <person name="Perrotta A.R."/>
            <person name="Berdy B."/>
            <person name="Zhao S."/>
            <person name="Lieberman T.D."/>
            <person name="Swanson P.K."/>
            <person name="Smith M."/>
            <person name="Roesemann S."/>
            <person name="Alexander J.E."/>
            <person name="Rich S.A."/>
            <person name="Livny J."/>
            <person name="Vlamakis H."/>
            <person name="Clish C."/>
            <person name="Bullock K."/>
            <person name="Deik A."/>
            <person name="Scott J."/>
            <person name="Pierce K.A."/>
            <person name="Xavier R.J."/>
            <person name="Alm E.J."/>
        </authorList>
    </citation>
    <scope>NUCLEOTIDE SEQUENCE [LARGE SCALE GENOMIC DNA]</scope>
    <source>
        <strain evidence="6 9">BIOML-A13</strain>
        <strain evidence="7 8">BIOML-A3</strain>
    </source>
</reference>
<dbReference type="SUPFAM" id="SSF55186">
    <property type="entry name" value="ThrRS/AlaRS common domain"/>
    <property type="match status" value="1"/>
</dbReference>
<sequence length="398" mass="44138">MTEKLYEQDSMLKSCLATVLSCAEDKRGYAVVLDRTVFFPEGGGQLSDRGTLGGVKMTYAAQRGSEVVHYCERPLPVGAQVEAVLDWQARLDHMQQHAGEHILSHAVWKLFGANNIGFHMGERLVTIDLDKELTAAELEQAEDYANSQIWEDKPITVSYLPHTELSALVMRKKNEKLTGTLRIVTVADGDICTCCGTHPLRTGMIGLIRINRFDKHKDGIRVEFLCGRWALEDARRKNEYVWQAGRLLSMKPEGVPQGLRKLQEEVTELNERLKAQSAKLYEFLAPQLLAQAAVDEGGIKYVAAAQEDCSAADARLLLNKLLADGRTVAAVVYRSGERINFVLGSGEQTQADCRSLCRKAGELFGGRGGGSQHFAQGGGAYSDDWWQKVLQLQQLLKE</sequence>
<dbReference type="PANTHER" id="PTHR43462">
    <property type="entry name" value="ALANYL-TRNA EDITING PROTEIN"/>
    <property type="match status" value="1"/>
</dbReference>
<dbReference type="InterPro" id="IPR012947">
    <property type="entry name" value="tRNA_SAD"/>
</dbReference>
<dbReference type="SUPFAM" id="SSF50447">
    <property type="entry name" value="Translation proteins"/>
    <property type="match status" value="1"/>
</dbReference>
<dbReference type="GO" id="GO:0003676">
    <property type="term" value="F:nucleic acid binding"/>
    <property type="evidence" value="ECO:0007669"/>
    <property type="project" value="InterPro"/>
</dbReference>
<dbReference type="GO" id="GO:0004813">
    <property type="term" value="F:alanine-tRNA ligase activity"/>
    <property type="evidence" value="ECO:0007669"/>
    <property type="project" value="InterPro"/>
</dbReference>
<keyword evidence="3" id="KW-0479">Metal-binding</keyword>
<dbReference type="EMBL" id="WNBM01000002">
    <property type="protein sequence ID" value="MTT75687.1"/>
    <property type="molecule type" value="Genomic_DNA"/>
</dbReference>